<dbReference type="Proteomes" id="UP000184388">
    <property type="component" value="Unassembled WGS sequence"/>
</dbReference>
<evidence type="ECO:0000313" key="2">
    <source>
        <dbReference type="EMBL" id="SHN24055.1"/>
    </source>
</evidence>
<comment type="caution">
    <text evidence="2">The sequence shown here is derived from an EMBL/GenBank/DDBJ whole genome shotgun (WGS) entry which is preliminary data.</text>
</comment>
<organism evidence="2 3">
    <name type="scientific">Streptomyces yunnanensis</name>
    <dbReference type="NCBI Taxonomy" id="156453"/>
    <lineage>
        <taxon>Bacteria</taxon>
        <taxon>Bacillati</taxon>
        <taxon>Actinomycetota</taxon>
        <taxon>Actinomycetes</taxon>
        <taxon>Kitasatosporales</taxon>
        <taxon>Streptomycetaceae</taxon>
        <taxon>Streptomyces</taxon>
    </lineage>
</organism>
<protein>
    <submittedName>
        <fullName evidence="2">Uncharacterized protein</fullName>
    </submittedName>
</protein>
<evidence type="ECO:0000256" key="1">
    <source>
        <dbReference type="SAM" id="Phobius"/>
    </source>
</evidence>
<keyword evidence="1" id="KW-0472">Membrane</keyword>
<gene>
    <name evidence="2" type="ORF">SAMN05216268_12661</name>
</gene>
<keyword evidence="1" id="KW-0812">Transmembrane</keyword>
<feature type="transmembrane region" description="Helical" evidence="1">
    <location>
        <begin position="12"/>
        <end position="29"/>
    </location>
</feature>
<dbReference type="EMBL" id="FRBK01000026">
    <property type="protein sequence ID" value="SHN24055.1"/>
    <property type="molecule type" value="Genomic_DNA"/>
</dbReference>
<name>A0A9X8N7T6_9ACTN</name>
<dbReference type="AlphaFoldDB" id="A0A9X8N7T6"/>
<proteinExistence type="predicted"/>
<keyword evidence="1" id="KW-1133">Transmembrane helix</keyword>
<sequence>MKWRRPTASDIALGFIWAFVVSLFVSRLASG</sequence>
<reference evidence="3" key="1">
    <citation type="submission" date="2016-11" db="EMBL/GenBank/DDBJ databases">
        <authorList>
            <person name="Jaros S."/>
            <person name="Januszkiewicz K."/>
            <person name="Wedrychowicz H."/>
        </authorList>
    </citation>
    <scope>NUCLEOTIDE SEQUENCE [LARGE SCALE GENOMIC DNA]</scope>
    <source>
        <strain evidence="3">CGMCC 4.3555</strain>
    </source>
</reference>
<evidence type="ECO:0000313" key="3">
    <source>
        <dbReference type="Proteomes" id="UP000184388"/>
    </source>
</evidence>
<accession>A0A9X8N7T6</accession>